<accession>A0A9R1CC95</accession>
<dbReference type="InterPro" id="IPR057666">
    <property type="entry name" value="DrpA_SLOG"/>
</dbReference>
<name>A0A9R1CC95_9BACT</name>
<evidence type="ECO:0000259" key="2">
    <source>
        <dbReference type="Pfam" id="PF02481"/>
    </source>
</evidence>
<dbReference type="GO" id="GO:0009294">
    <property type="term" value="P:DNA-mediated transformation"/>
    <property type="evidence" value="ECO:0007669"/>
    <property type="project" value="InterPro"/>
</dbReference>
<evidence type="ECO:0000313" key="5">
    <source>
        <dbReference type="Proteomes" id="UP000825483"/>
    </source>
</evidence>
<evidence type="ECO:0000259" key="3">
    <source>
        <dbReference type="Pfam" id="PF17782"/>
    </source>
</evidence>
<dbReference type="Gene3D" id="3.40.50.450">
    <property type="match status" value="1"/>
</dbReference>
<dbReference type="Pfam" id="PF02481">
    <property type="entry name" value="DNA_processg_A"/>
    <property type="match status" value="1"/>
</dbReference>
<dbReference type="AlphaFoldDB" id="A0A9R1CC95"/>
<dbReference type="InterPro" id="IPR036388">
    <property type="entry name" value="WH-like_DNA-bd_sf"/>
</dbReference>
<gene>
    <name evidence="4" type="ORF">PRLR5076_27210</name>
</gene>
<comment type="similarity">
    <text evidence="1">Belongs to the DprA/Smf family.</text>
</comment>
<dbReference type="InterPro" id="IPR041614">
    <property type="entry name" value="DprA_WH"/>
</dbReference>
<dbReference type="NCBIfam" id="TIGR00732">
    <property type="entry name" value="dprA"/>
    <property type="match status" value="1"/>
</dbReference>
<proteinExistence type="inferred from homology"/>
<keyword evidence="5" id="KW-1185">Reference proteome</keyword>
<dbReference type="InterPro" id="IPR003488">
    <property type="entry name" value="DprA"/>
</dbReference>
<protein>
    <submittedName>
        <fullName evidence="4">DNA processing protein DprA</fullName>
    </submittedName>
</protein>
<dbReference type="Pfam" id="PF17782">
    <property type="entry name" value="WHD_DprA"/>
    <property type="match status" value="1"/>
</dbReference>
<reference evidence="4" key="1">
    <citation type="journal article" date="2022" name="Int. J. Syst. Evol. Microbiol.">
        <title>Prevotella lacticifex sp. nov., isolated from the rumen of cows.</title>
        <authorList>
            <person name="Shinkai T."/>
            <person name="Ikeyama N."/>
            <person name="Kumagai M."/>
            <person name="Ohmori H."/>
            <person name="Sakamoto M."/>
            <person name="Ohkuma M."/>
            <person name="Mitsumori M."/>
        </authorList>
    </citation>
    <scope>NUCLEOTIDE SEQUENCE</scope>
    <source>
        <strain evidence="4">R5076</strain>
    </source>
</reference>
<dbReference type="EMBL" id="BPUB01000002">
    <property type="protein sequence ID" value="GJG59870.1"/>
    <property type="molecule type" value="Genomic_DNA"/>
</dbReference>
<comment type="caution">
    <text evidence="4">The sequence shown here is derived from an EMBL/GenBank/DDBJ whole genome shotgun (WGS) entry which is preliminary data.</text>
</comment>
<dbReference type="Proteomes" id="UP000825483">
    <property type="component" value="Unassembled WGS sequence"/>
</dbReference>
<dbReference type="SUPFAM" id="SSF102405">
    <property type="entry name" value="MCP/YpsA-like"/>
    <property type="match status" value="1"/>
</dbReference>
<evidence type="ECO:0000256" key="1">
    <source>
        <dbReference type="ARBA" id="ARBA00006525"/>
    </source>
</evidence>
<feature type="domain" description="Smf/DprA SLOG" evidence="2">
    <location>
        <begin position="73"/>
        <end position="284"/>
    </location>
</feature>
<evidence type="ECO:0000313" key="4">
    <source>
        <dbReference type="EMBL" id="GJG59870.1"/>
    </source>
</evidence>
<sequence>MALTRMDRFHPAGVRELYKRLGSATAVMAHRNNIREAIPDASRYLIEGLANADAALARAEEEMEYDRKHNIAIIDISDERYPQRLRECADAPLVLYYLGTADLNPRHTINIVGTRRCTNYGRDLIKAFVTDLRELCPEVLIFSGLAYGIDICAHTEALDNSLETVGVLAHGLDDIYPRVHRDTAIAMIHQGGLLTEYMTHTQPVAKNFVSRNRIVAGCSDATIIVESAAKGGGLITCSMARSYNRDVFAFPGAVGAKYSEGCNNLIRDNGAALITSAYDFVNAMGWNDDVRLAEARKKGIQRDFFPDLSEGEQAIVDALKDTNDQHLNMLSAATSLPVGQLSAMLFEMELKGIVKPLAGSIYHLIGH</sequence>
<dbReference type="PANTHER" id="PTHR43022">
    <property type="entry name" value="PROTEIN SMF"/>
    <property type="match status" value="1"/>
</dbReference>
<organism evidence="4 5">
    <name type="scientific">Prevotella lacticifex</name>
    <dbReference type="NCBI Taxonomy" id="2854755"/>
    <lineage>
        <taxon>Bacteria</taxon>
        <taxon>Pseudomonadati</taxon>
        <taxon>Bacteroidota</taxon>
        <taxon>Bacteroidia</taxon>
        <taxon>Bacteroidales</taxon>
        <taxon>Prevotellaceae</taxon>
        <taxon>Prevotella</taxon>
    </lineage>
</organism>
<dbReference type="Gene3D" id="1.10.10.10">
    <property type="entry name" value="Winged helix-like DNA-binding domain superfamily/Winged helix DNA-binding domain"/>
    <property type="match status" value="1"/>
</dbReference>
<dbReference type="PANTHER" id="PTHR43022:SF1">
    <property type="entry name" value="PROTEIN SMF"/>
    <property type="match status" value="1"/>
</dbReference>
<feature type="domain" description="DprA winged helix" evidence="3">
    <location>
        <begin position="306"/>
        <end position="359"/>
    </location>
</feature>